<evidence type="ECO:0000256" key="4">
    <source>
        <dbReference type="ARBA" id="ARBA00022989"/>
    </source>
</evidence>
<evidence type="ECO:0000313" key="7">
    <source>
        <dbReference type="EMBL" id="AJA06931.1"/>
    </source>
</evidence>
<name>A0A6S4GVI8_9BACT</name>
<feature type="transmembrane region" description="Helical" evidence="6">
    <location>
        <begin position="249"/>
        <end position="268"/>
    </location>
</feature>
<reference evidence="7 8" key="1">
    <citation type="journal article" date="2015" name="Proc. Natl. Acad. Sci. U.S.A.">
        <title>Cultivation of a human-associated TM7 phylotype reveals a reduced genome and epibiotic parasitic lifestyle.</title>
        <authorList>
            <person name="He X."/>
            <person name="McLean J.S."/>
            <person name="Edlund A."/>
            <person name="Yooseph S."/>
            <person name="Hall A.P."/>
            <person name="Liu S.Y."/>
            <person name="Dorrestein P.C."/>
            <person name="Esquenazi E."/>
            <person name="Hunter R.C."/>
            <person name="Cheng G."/>
            <person name="Nelson K.E."/>
            <person name="Lux R."/>
            <person name="Shi W."/>
        </authorList>
    </citation>
    <scope>NUCLEOTIDE SEQUENCE [LARGE SCALE GENOMIC DNA]</scope>
    <source>
        <strain evidence="7 8">TM7x</strain>
    </source>
</reference>
<organism evidence="7 8">
    <name type="scientific">Candidatus Nanosynbacter lyticus</name>
    <dbReference type="NCBI Taxonomy" id="2093824"/>
    <lineage>
        <taxon>Bacteria</taxon>
        <taxon>Candidatus Saccharimonadota</taxon>
        <taxon>Candidatus Saccharimonadia</taxon>
        <taxon>Candidatus Nanosynbacterales</taxon>
        <taxon>Candidatus Nanosynbacteraceae</taxon>
        <taxon>Candidatus Nanosynbacter</taxon>
    </lineage>
</organism>
<dbReference type="Pfam" id="PF01544">
    <property type="entry name" value="CorA"/>
    <property type="match status" value="1"/>
</dbReference>
<dbReference type="PANTHER" id="PTHR47891:SF1">
    <property type="entry name" value="CORA-MAGNESIUM AND COBALT TRANSPORTER"/>
    <property type="match status" value="1"/>
</dbReference>
<dbReference type="InterPro" id="IPR045863">
    <property type="entry name" value="CorA_TM1_TM2"/>
</dbReference>
<dbReference type="PANTHER" id="PTHR47891">
    <property type="entry name" value="TRANSPORTER-RELATED"/>
    <property type="match status" value="1"/>
</dbReference>
<dbReference type="Gene3D" id="1.20.58.340">
    <property type="entry name" value="Magnesium transport protein CorA, transmembrane region"/>
    <property type="match status" value="2"/>
</dbReference>
<dbReference type="RefSeq" id="WP_039327815.1">
    <property type="nucleotide sequence ID" value="NZ_CP007496.1"/>
</dbReference>
<feature type="transmembrane region" description="Helical" evidence="6">
    <location>
        <begin position="280"/>
        <end position="301"/>
    </location>
</feature>
<dbReference type="GO" id="GO:0046873">
    <property type="term" value="F:metal ion transmembrane transporter activity"/>
    <property type="evidence" value="ECO:0007669"/>
    <property type="project" value="InterPro"/>
</dbReference>
<evidence type="ECO:0000313" key="8">
    <source>
        <dbReference type="Proteomes" id="UP000030902"/>
    </source>
</evidence>
<dbReference type="SUPFAM" id="SSF144083">
    <property type="entry name" value="Magnesium transport protein CorA, transmembrane region"/>
    <property type="match status" value="1"/>
</dbReference>
<comment type="similarity">
    <text evidence="2">Belongs to the CorA metal ion transporter (MIT) (TC 1.A.35) family.</text>
</comment>
<dbReference type="SUPFAM" id="SSF143865">
    <property type="entry name" value="CorA soluble domain-like"/>
    <property type="match status" value="1"/>
</dbReference>
<protein>
    <recommendedName>
        <fullName evidence="9">Magnesium transporter CorA</fullName>
    </recommendedName>
</protein>
<dbReference type="Proteomes" id="UP000030902">
    <property type="component" value="Chromosome"/>
</dbReference>
<dbReference type="CDD" id="cd12827">
    <property type="entry name" value="EcCorA_ZntB-like_u2"/>
    <property type="match status" value="1"/>
</dbReference>
<sequence length="304" mass="35106">MLQYLRSSSNDSVISTQEKLRTGSWVRCERPSDEEVAQLLTLGLDEDLISDALDPHEVPRIEFDNDWTYLIARLPDTDDDFNDFTTPILFCLNKDYLVTLSRDSLGRLWQPFIDKTRIRTDRQIELLVTMVEAISTQYQRRVATINRQMRAATDNIHTLRVNDIATLAEYERKLNDYLDALIPMNWAIERLLATQKLRLKEDDKEDVEDISIDLEQVIARCKSLLRTITNVRDSYRAVMDTRLNETIRLLTVITVALTIPMMIAGLYGMNVPVPGADNPVMFWIIAAISMALAVVVGYYFLRRR</sequence>
<evidence type="ECO:0000256" key="1">
    <source>
        <dbReference type="ARBA" id="ARBA00004141"/>
    </source>
</evidence>
<dbReference type="KEGG" id="sox:TM7x_03420"/>
<accession>A0A6S4GVI8</accession>
<proteinExistence type="inferred from homology"/>
<evidence type="ECO:0000256" key="2">
    <source>
        <dbReference type="ARBA" id="ARBA00009765"/>
    </source>
</evidence>
<dbReference type="Gene3D" id="3.30.460.20">
    <property type="entry name" value="CorA soluble domain-like"/>
    <property type="match status" value="1"/>
</dbReference>
<evidence type="ECO:0008006" key="9">
    <source>
        <dbReference type="Google" id="ProtNLM"/>
    </source>
</evidence>
<keyword evidence="4 6" id="KW-1133">Transmembrane helix</keyword>
<keyword evidence="5 6" id="KW-0472">Membrane</keyword>
<gene>
    <name evidence="7" type="ORF">TM7x_03420</name>
</gene>
<dbReference type="InterPro" id="IPR002523">
    <property type="entry name" value="MgTranspt_CorA/ZnTranspt_ZntB"/>
</dbReference>
<dbReference type="GO" id="GO:0016020">
    <property type="term" value="C:membrane"/>
    <property type="evidence" value="ECO:0007669"/>
    <property type="project" value="UniProtKB-SubCell"/>
</dbReference>
<keyword evidence="8" id="KW-1185">Reference proteome</keyword>
<keyword evidence="3 6" id="KW-0812">Transmembrane</keyword>
<dbReference type="InterPro" id="IPR047199">
    <property type="entry name" value="CorA-like"/>
</dbReference>
<evidence type="ECO:0000256" key="5">
    <source>
        <dbReference type="ARBA" id="ARBA00023136"/>
    </source>
</evidence>
<evidence type="ECO:0000256" key="6">
    <source>
        <dbReference type="SAM" id="Phobius"/>
    </source>
</evidence>
<comment type="subcellular location">
    <subcellularLocation>
        <location evidence="1">Membrane</location>
        <topology evidence="1">Multi-pass membrane protein</topology>
    </subcellularLocation>
</comment>
<dbReference type="EMBL" id="CP007496">
    <property type="protein sequence ID" value="AJA06931.1"/>
    <property type="molecule type" value="Genomic_DNA"/>
</dbReference>
<dbReference type="InterPro" id="IPR045861">
    <property type="entry name" value="CorA_cytoplasmic_dom"/>
</dbReference>
<evidence type="ECO:0000256" key="3">
    <source>
        <dbReference type="ARBA" id="ARBA00022692"/>
    </source>
</evidence>
<dbReference type="AlphaFoldDB" id="A0A6S4GVI8"/>